<keyword evidence="2 13" id="KW-0813">Transport</keyword>
<evidence type="ECO:0000256" key="9">
    <source>
        <dbReference type="ARBA" id="ARBA00023136"/>
    </source>
</evidence>
<feature type="coiled-coil region" evidence="15">
    <location>
        <begin position="45"/>
        <end position="79"/>
    </location>
</feature>
<keyword evidence="6 13" id="KW-0375">Hydrogen ion transport</keyword>
<dbReference type="OrthoDB" id="9795863at2"/>
<keyword evidence="15" id="KW-0175">Coiled coil</keyword>
<dbReference type="SUPFAM" id="SSF81573">
    <property type="entry name" value="F1F0 ATP synthase subunit B, membrane domain"/>
    <property type="match status" value="1"/>
</dbReference>
<keyword evidence="7 13" id="KW-1133">Transmembrane helix</keyword>
<dbReference type="Proteomes" id="UP000007054">
    <property type="component" value="Chromosome"/>
</dbReference>
<keyword evidence="5 13" id="KW-0812">Transmembrane</keyword>
<comment type="similarity">
    <text evidence="1 13 14">Belongs to the ATPase B chain family.</text>
</comment>
<feature type="coiled-coil region" evidence="15">
    <location>
        <begin position="104"/>
        <end position="131"/>
    </location>
</feature>
<dbReference type="CDD" id="cd06503">
    <property type="entry name" value="ATP-synt_Fo_b"/>
    <property type="match status" value="1"/>
</dbReference>
<reference evidence="16" key="2">
    <citation type="submission" date="2010-03" db="EMBL/GenBank/DDBJ databases">
        <authorList>
            <person name="Pajon A."/>
        </authorList>
    </citation>
    <scope>NUCLEOTIDE SEQUENCE</scope>
    <source>
        <strain evidence="16">Type strain: 18P13</strain>
    </source>
</reference>
<protein>
    <recommendedName>
        <fullName evidence="13">ATP synthase subunit b</fullName>
    </recommendedName>
    <alternativeName>
        <fullName evidence="13">ATP synthase F(0) sector subunit b</fullName>
    </alternativeName>
    <alternativeName>
        <fullName evidence="13">ATPase subunit I</fullName>
    </alternativeName>
    <alternativeName>
        <fullName evidence="13">F-type ATPase subunit b</fullName>
        <shortName evidence="13">F-ATPase subunit b</shortName>
    </alternativeName>
</protein>
<evidence type="ECO:0000256" key="5">
    <source>
        <dbReference type="ARBA" id="ARBA00022692"/>
    </source>
</evidence>
<feature type="transmembrane region" description="Helical" evidence="13">
    <location>
        <begin position="12"/>
        <end position="31"/>
    </location>
</feature>
<evidence type="ECO:0000256" key="13">
    <source>
        <dbReference type="HAMAP-Rule" id="MF_01398"/>
    </source>
</evidence>
<dbReference type="GO" id="GO:0016787">
    <property type="term" value="F:hydrolase activity"/>
    <property type="evidence" value="ECO:0007669"/>
    <property type="project" value="UniProtKB-KW"/>
</dbReference>
<dbReference type="PANTHER" id="PTHR33445">
    <property type="entry name" value="ATP SYNTHASE SUBUNIT B', CHLOROPLASTIC"/>
    <property type="match status" value="1"/>
</dbReference>
<dbReference type="EMBL" id="FP929052">
    <property type="protein sequence ID" value="CBL16929.1"/>
    <property type="molecule type" value="Genomic_DNA"/>
</dbReference>
<dbReference type="HAMAP" id="MF_01398">
    <property type="entry name" value="ATP_synth_b_bprime"/>
    <property type="match status" value="1"/>
</dbReference>
<name>D4LBD4_RUMC1</name>
<dbReference type="AlphaFoldDB" id="D4LBD4"/>
<proteinExistence type="inferred from homology"/>
<evidence type="ECO:0000256" key="6">
    <source>
        <dbReference type="ARBA" id="ARBA00022781"/>
    </source>
</evidence>
<dbReference type="Pfam" id="PF00430">
    <property type="entry name" value="ATP-synt_B"/>
    <property type="match status" value="1"/>
</dbReference>
<accession>D4LBD4</accession>
<keyword evidence="9 13" id="KW-0472">Membrane</keyword>
<dbReference type="RefSeq" id="WP_015557836.1">
    <property type="nucleotide sequence ID" value="NC_021039.1"/>
</dbReference>
<evidence type="ECO:0000256" key="1">
    <source>
        <dbReference type="ARBA" id="ARBA00005513"/>
    </source>
</evidence>
<comment type="subunit">
    <text evidence="13">F-type ATPases have 2 components, F(1) - the catalytic core - and F(0) - the membrane proton channel. F(1) has five subunits: alpha(3), beta(3), gamma(1), delta(1), epsilon(1). F(0) has three main subunits: a(1), b(2) and c(10-14). The alpha and beta chains form an alternating ring which encloses part of the gamma chain. F(1) is attached to F(0) by a central stalk formed by the gamma and epsilon chains, while a peripheral stalk is formed by the delta and b chains.</text>
</comment>
<keyword evidence="3 13" id="KW-1003">Cell membrane</keyword>
<comment type="function">
    <text evidence="13">Component of the F(0) channel, it forms part of the peripheral stalk, linking F(1) to F(0).</text>
</comment>
<evidence type="ECO:0000256" key="15">
    <source>
        <dbReference type="SAM" id="Coils"/>
    </source>
</evidence>
<dbReference type="HOGENOM" id="CLU_079215_4_0_9"/>
<dbReference type="NCBIfam" id="TIGR01144">
    <property type="entry name" value="ATP_synt_b"/>
    <property type="match status" value="1"/>
</dbReference>
<keyword evidence="17" id="KW-1185">Reference proteome</keyword>
<sequence length="165" mass="18669">MLDFLSIDVGSLLFTLLNTLILFLVIKHFLFGRVHAVLEARQQEVAKTYQDAEDASRHASELEEEYTGLMQNAKTESEQLIRNATRTAQSRSEEILAQARKDSGDMLEHAAAQIEQDKKRARNQLRGEISDLAVEIAQKVVERDLNQSDHDRLISDFIDSVGDSQ</sequence>
<dbReference type="BioCyc" id="RCHA213810:RUM_RS03520-MONOMER"/>
<dbReference type="Gene3D" id="1.20.5.620">
    <property type="entry name" value="F1F0 ATP synthase subunit B, membrane domain"/>
    <property type="match status" value="1"/>
</dbReference>
<evidence type="ECO:0000256" key="12">
    <source>
        <dbReference type="ARBA" id="ARBA00037847"/>
    </source>
</evidence>
<evidence type="ECO:0000256" key="14">
    <source>
        <dbReference type="RuleBase" id="RU003848"/>
    </source>
</evidence>
<comment type="subcellular location">
    <subcellularLocation>
        <location evidence="13">Cell membrane</location>
        <topology evidence="13">Single-pass membrane protein</topology>
    </subcellularLocation>
    <subcellularLocation>
        <location evidence="12">Endomembrane system</location>
        <topology evidence="12">Single-pass membrane protein</topology>
    </subcellularLocation>
</comment>
<dbReference type="GO" id="GO:0012505">
    <property type="term" value="C:endomembrane system"/>
    <property type="evidence" value="ECO:0007669"/>
    <property type="project" value="UniProtKB-SubCell"/>
</dbReference>
<dbReference type="GO" id="GO:0045259">
    <property type="term" value="C:proton-transporting ATP synthase complex"/>
    <property type="evidence" value="ECO:0007669"/>
    <property type="project" value="UniProtKB-KW"/>
</dbReference>
<dbReference type="PATRIC" id="fig|213810.4.peg.623"/>
<dbReference type="PANTHER" id="PTHR33445:SF1">
    <property type="entry name" value="ATP SYNTHASE SUBUNIT B"/>
    <property type="match status" value="1"/>
</dbReference>
<gene>
    <name evidence="13" type="primary">atpF</name>
    <name evidence="16" type="ordered locus">RUM_07310</name>
</gene>
<evidence type="ECO:0000256" key="4">
    <source>
        <dbReference type="ARBA" id="ARBA00022547"/>
    </source>
</evidence>
<evidence type="ECO:0000256" key="11">
    <source>
        <dbReference type="ARBA" id="ARBA00025198"/>
    </source>
</evidence>
<dbReference type="KEGG" id="rch:RUM_07310"/>
<evidence type="ECO:0000256" key="7">
    <source>
        <dbReference type="ARBA" id="ARBA00022989"/>
    </source>
</evidence>
<organism evidence="16 17">
    <name type="scientific">Ruminococcus champanellensis (strain DSM 18848 / JCM 17042 / KCTC 15320 / 18P13)</name>
    <dbReference type="NCBI Taxonomy" id="213810"/>
    <lineage>
        <taxon>Bacteria</taxon>
        <taxon>Bacillati</taxon>
        <taxon>Bacillota</taxon>
        <taxon>Clostridia</taxon>
        <taxon>Eubacteriales</taxon>
        <taxon>Oscillospiraceae</taxon>
        <taxon>Ruminococcus</taxon>
    </lineage>
</organism>
<dbReference type="InterPro" id="IPR005864">
    <property type="entry name" value="ATP_synth_F0_bsu_bac"/>
</dbReference>
<dbReference type="GO" id="GO:0046961">
    <property type="term" value="F:proton-transporting ATPase activity, rotational mechanism"/>
    <property type="evidence" value="ECO:0007669"/>
    <property type="project" value="TreeGrafter"/>
</dbReference>
<keyword evidence="16" id="KW-0378">Hydrolase</keyword>
<dbReference type="InterPro" id="IPR028987">
    <property type="entry name" value="ATP_synth_B-like_membr_sf"/>
</dbReference>
<comment type="function">
    <text evidence="11 13">F(1)F(0) ATP synthase produces ATP from ADP in the presence of a proton or sodium gradient. F-type ATPases consist of two structural domains, F(1) containing the extramembraneous catalytic core and F(0) containing the membrane proton channel, linked together by a central stalk and a peripheral stalk. During catalysis, ATP synthesis in the catalytic domain of F(1) is coupled via a rotary mechanism of the central stalk subunits to proton translocation.</text>
</comment>
<keyword evidence="10 13" id="KW-0066">ATP synthesis</keyword>
<evidence type="ECO:0000256" key="10">
    <source>
        <dbReference type="ARBA" id="ARBA00023310"/>
    </source>
</evidence>
<evidence type="ECO:0000313" key="16">
    <source>
        <dbReference type="EMBL" id="CBL16929.1"/>
    </source>
</evidence>
<evidence type="ECO:0000256" key="8">
    <source>
        <dbReference type="ARBA" id="ARBA00023065"/>
    </source>
</evidence>
<evidence type="ECO:0000256" key="2">
    <source>
        <dbReference type="ARBA" id="ARBA00022448"/>
    </source>
</evidence>
<dbReference type="GO" id="GO:0046933">
    <property type="term" value="F:proton-transporting ATP synthase activity, rotational mechanism"/>
    <property type="evidence" value="ECO:0007669"/>
    <property type="project" value="UniProtKB-UniRule"/>
</dbReference>
<dbReference type="InterPro" id="IPR050059">
    <property type="entry name" value="ATP_synthase_B_chain"/>
</dbReference>
<dbReference type="GO" id="GO:0005886">
    <property type="term" value="C:plasma membrane"/>
    <property type="evidence" value="ECO:0007669"/>
    <property type="project" value="UniProtKB-SubCell"/>
</dbReference>
<dbReference type="STRING" id="213810.RUM_07310"/>
<reference evidence="16" key="1">
    <citation type="submission" date="2010-03" db="EMBL/GenBank/DDBJ databases">
        <title>The genome sequence of Ruminococcus sp. 18P13.</title>
        <authorList>
            <consortium name="metaHIT consortium -- http://www.metahit.eu/"/>
            <person name="Pajon A."/>
            <person name="Turner K."/>
            <person name="Parkhill J."/>
            <person name="Bernalier A."/>
        </authorList>
    </citation>
    <scope>NUCLEOTIDE SEQUENCE [LARGE SCALE GENOMIC DNA]</scope>
    <source>
        <strain evidence="16">Type strain: 18P13</strain>
    </source>
</reference>
<evidence type="ECO:0000313" key="17">
    <source>
        <dbReference type="Proteomes" id="UP000007054"/>
    </source>
</evidence>
<keyword evidence="8 13" id="KW-0406">Ion transport</keyword>
<dbReference type="GeneID" id="83155524"/>
<keyword evidence="4 13" id="KW-0138">CF(0)</keyword>
<dbReference type="InterPro" id="IPR002146">
    <property type="entry name" value="ATP_synth_b/b'su_bac/chlpt"/>
</dbReference>
<evidence type="ECO:0000256" key="3">
    <source>
        <dbReference type="ARBA" id="ARBA00022475"/>
    </source>
</evidence>